<keyword evidence="2" id="KW-0472">Membrane</keyword>
<proteinExistence type="predicted"/>
<feature type="transmembrane region" description="Helical" evidence="2">
    <location>
        <begin position="102"/>
        <end position="122"/>
    </location>
</feature>
<sequence length="203" mass="22174">MNKSLLFLLFLALIAGALPSRLLADYYNYTDNRGVVHMTNKLQAVPAKYRATMKVTREEPKKQPAAQAQEATGQAPGTQAVQQEAPAPQPGGFAQLAARHAWLKPLLVVAAIVALFVAVCKVASMLTSPMLSRVIYISFFVGVMVFLYKTYVDYMVESSMKIKERAVTMMKKSSNRELPDPAAGAPGEPRAIPTPASESMNRQ</sequence>
<reference evidence="5" key="1">
    <citation type="submission" date="2020-06" db="EMBL/GenBank/DDBJ databases">
        <title>Draft genomic sequecing of Geomonas sp. Red736.</title>
        <authorList>
            <person name="Itoh H."/>
            <person name="Xu Z.X."/>
            <person name="Ushijima N."/>
            <person name="Masuda Y."/>
            <person name="Shiratori Y."/>
            <person name="Senoo K."/>
        </authorList>
    </citation>
    <scope>NUCLEOTIDE SEQUENCE [LARGE SCALE GENOMIC DNA]</scope>
    <source>
        <strain evidence="5">Red736</strain>
    </source>
</reference>
<feature type="transmembrane region" description="Helical" evidence="2">
    <location>
        <begin position="134"/>
        <end position="151"/>
    </location>
</feature>
<dbReference type="RefSeq" id="WP_183349446.1">
    <property type="nucleotide sequence ID" value="NZ_BLXY01000009.1"/>
</dbReference>
<comment type="caution">
    <text evidence="4">The sequence shown here is derived from an EMBL/GenBank/DDBJ whole genome shotgun (WGS) entry which is preliminary data.</text>
</comment>
<name>A0A6V8MZ89_9BACT</name>
<gene>
    <name evidence="4" type="ORF">GMPD_33190</name>
</gene>
<dbReference type="AlphaFoldDB" id="A0A6V8MZ89"/>
<keyword evidence="3" id="KW-0732">Signal</keyword>
<feature type="region of interest" description="Disordered" evidence="1">
    <location>
        <begin position="56"/>
        <end position="87"/>
    </location>
</feature>
<dbReference type="EMBL" id="BLXY01000009">
    <property type="protein sequence ID" value="GFO65400.1"/>
    <property type="molecule type" value="Genomic_DNA"/>
</dbReference>
<organism evidence="4 5">
    <name type="scientific">Geomonas paludis</name>
    <dbReference type="NCBI Taxonomy" id="2740185"/>
    <lineage>
        <taxon>Bacteria</taxon>
        <taxon>Pseudomonadati</taxon>
        <taxon>Thermodesulfobacteriota</taxon>
        <taxon>Desulfuromonadia</taxon>
        <taxon>Geobacterales</taxon>
        <taxon>Geobacteraceae</taxon>
        <taxon>Geomonas</taxon>
    </lineage>
</organism>
<evidence type="ECO:0000256" key="2">
    <source>
        <dbReference type="SAM" id="Phobius"/>
    </source>
</evidence>
<evidence type="ECO:0000256" key="1">
    <source>
        <dbReference type="SAM" id="MobiDB-lite"/>
    </source>
</evidence>
<keyword evidence="2" id="KW-0812">Transmembrane</keyword>
<feature type="region of interest" description="Disordered" evidence="1">
    <location>
        <begin position="171"/>
        <end position="203"/>
    </location>
</feature>
<evidence type="ECO:0000313" key="4">
    <source>
        <dbReference type="EMBL" id="GFO65400.1"/>
    </source>
</evidence>
<feature type="chain" id="PRO_5027768600" evidence="3">
    <location>
        <begin position="25"/>
        <end position="203"/>
    </location>
</feature>
<evidence type="ECO:0000256" key="3">
    <source>
        <dbReference type="SAM" id="SignalP"/>
    </source>
</evidence>
<dbReference type="Proteomes" id="UP000568888">
    <property type="component" value="Unassembled WGS sequence"/>
</dbReference>
<accession>A0A6V8MZ89</accession>
<keyword evidence="2" id="KW-1133">Transmembrane helix</keyword>
<evidence type="ECO:0000313" key="5">
    <source>
        <dbReference type="Proteomes" id="UP000568888"/>
    </source>
</evidence>
<protein>
    <submittedName>
        <fullName evidence="4">Uncharacterized protein</fullName>
    </submittedName>
</protein>
<feature type="signal peptide" evidence="3">
    <location>
        <begin position="1"/>
        <end position="24"/>
    </location>
</feature>